<comment type="caution">
    <text evidence="2">The sequence shown here is derived from an EMBL/GenBank/DDBJ whole genome shotgun (WGS) entry which is preliminary data.</text>
</comment>
<dbReference type="RefSeq" id="WP_188928041.1">
    <property type="nucleotide sequence ID" value="NZ_BMJC01000001.1"/>
</dbReference>
<protein>
    <submittedName>
        <fullName evidence="2">Uncharacterized protein</fullName>
    </submittedName>
</protein>
<sequence length="172" mass="19214">MATLTDEQVNYIANDIRAHGIRLEGLQDNLLDHICILVEQGMGEGGEFAQLYAALIPTFYKKELYELEEEALFLASLKGPRLLLGRGRFFAVLIGLFLSPYLFYVVLDLLHALPVAYYAPPRVLLRWTCVGCVWPLLSLLVICFTPDRFDPLVPRHAKVLLGGGALIRVCPG</sequence>
<keyword evidence="1" id="KW-1133">Transmembrane helix</keyword>
<proteinExistence type="predicted"/>
<keyword evidence="1" id="KW-0812">Transmembrane</keyword>
<dbReference type="Proteomes" id="UP000607559">
    <property type="component" value="Unassembled WGS sequence"/>
</dbReference>
<evidence type="ECO:0000313" key="2">
    <source>
        <dbReference type="EMBL" id="GGA84251.1"/>
    </source>
</evidence>
<keyword evidence="1" id="KW-0472">Membrane</keyword>
<evidence type="ECO:0000313" key="3">
    <source>
        <dbReference type="Proteomes" id="UP000607559"/>
    </source>
</evidence>
<dbReference type="AlphaFoldDB" id="A0A8J2U7W7"/>
<feature type="transmembrane region" description="Helical" evidence="1">
    <location>
        <begin position="124"/>
        <end position="145"/>
    </location>
</feature>
<keyword evidence="3" id="KW-1185">Reference proteome</keyword>
<feature type="transmembrane region" description="Helical" evidence="1">
    <location>
        <begin position="89"/>
        <end position="112"/>
    </location>
</feature>
<reference evidence="2" key="1">
    <citation type="journal article" date="2014" name="Int. J. Syst. Evol. Microbiol.">
        <title>Complete genome sequence of Corynebacterium casei LMG S-19264T (=DSM 44701T), isolated from a smear-ripened cheese.</title>
        <authorList>
            <consortium name="US DOE Joint Genome Institute (JGI-PGF)"/>
            <person name="Walter F."/>
            <person name="Albersmeier A."/>
            <person name="Kalinowski J."/>
            <person name="Ruckert C."/>
        </authorList>
    </citation>
    <scope>NUCLEOTIDE SEQUENCE</scope>
    <source>
        <strain evidence="2">CGMCC 1.15448</strain>
    </source>
</reference>
<accession>A0A8J2U7W7</accession>
<name>A0A8J2U7W7_9BACT</name>
<gene>
    <name evidence="2" type="ORF">GCM10011511_04250</name>
</gene>
<organism evidence="2 3">
    <name type="scientific">Puia dinghuensis</name>
    <dbReference type="NCBI Taxonomy" id="1792502"/>
    <lineage>
        <taxon>Bacteria</taxon>
        <taxon>Pseudomonadati</taxon>
        <taxon>Bacteroidota</taxon>
        <taxon>Chitinophagia</taxon>
        <taxon>Chitinophagales</taxon>
        <taxon>Chitinophagaceae</taxon>
        <taxon>Puia</taxon>
    </lineage>
</organism>
<dbReference type="EMBL" id="BMJC01000001">
    <property type="protein sequence ID" value="GGA84251.1"/>
    <property type="molecule type" value="Genomic_DNA"/>
</dbReference>
<reference evidence="2" key="2">
    <citation type="submission" date="2020-09" db="EMBL/GenBank/DDBJ databases">
        <authorList>
            <person name="Sun Q."/>
            <person name="Zhou Y."/>
        </authorList>
    </citation>
    <scope>NUCLEOTIDE SEQUENCE</scope>
    <source>
        <strain evidence="2">CGMCC 1.15448</strain>
    </source>
</reference>
<evidence type="ECO:0000256" key="1">
    <source>
        <dbReference type="SAM" id="Phobius"/>
    </source>
</evidence>